<dbReference type="GO" id="GO:0005509">
    <property type="term" value="F:calcium ion binding"/>
    <property type="evidence" value="ECO:0007669"/>
    <property type="project" value="InterPro"/>
</dbReference>
<evidence type="ECO:0000313" key="5">
    <source>
        <dbReference type="EMBL" id="ORZ08680.1"/>
    </source>
</evidence>
<feature type="region of interest" description="Disordered" evidence="3">
    <location>
        <begin position="251"/>
        <end position="303"/>
    </location>
</feature>
<dbReference type="GO" id="GO:0019722">
    <property type="term" value="P:calcium-mediated signaling"/>
    <property type="evidence" value="ECO:0007669"/>
    <property type="project" value="InterPro"/>
</dbReference>
<dbReference type="SUPFAM" id="SSF47473">
    <property type="entry name" value="EF-hand"/>
    <property type="match status" value="1"/>
</dbReference>
<dbReference type="Proteomes" id="UP000193560">
    <property type="component" value="Unassembled WGS sequence"/>
</dbReference>
<dbReference type="PROSITE" id="PS50222">
    <property type="entry name" value="EF_HAND_2"/>
    <property type="match status" value="2"/>
</dbReference>
<feature type="compositionally biased region" description="Polar residues" evidence="3">
    <location>
        <begin position="270"/>
        <end position="289"/>
    </location>
</feature>
<proteinExistence type="predicted"/>
<accession>A0A1X2I3P8</accession>
<evidence type="ECO:0000256" key="3">
    <source>
        <dbReference type="SAM" id="MobiDB-lite"/>
    </source>
</evidence>
<dbReference type="PANTHER" id="PTHR23056:SF110">
    <property type="entry name" value="CALMODULIN"/>
    <property type="match status" value="1"/>
</dbReference>
<dbReference type="InterPro" id="IPR018247">
    <property type="entry name" value="EF_Hand_1_Ca_BS"/>
</dbReference>
<feature type="domain" description="EF-hand" evidence="4">
    <location>
        <begin position="142"/>
        <end position="177"/>
    </location>
</feature>
<evidence type="ECO:0000256" key="1">
    <source>
        <dbReference type="ARBA" id="ARBA00022737"/>
    </source>
</evidence>
<dbReference type="Gene3D" id="1.10.238.10">
    <property type="entry name" value="EF-hand"/>
    <property type="match status" value="1"/>
</dbReference>
<dbReference type="InterPro" id="IPR045198">
    <property type="entry name" value="CNBL1-10"/>
</dbReference>
<evidence type="ECO:0000313" key="6">
    <source>
        <dbReference type="Proteomes" id="UP000193560"/>
    </source>
</evidence>
<organism evidence="5 6">
    <name type="scientific">Absidia repens</name>
    <dbReference type="NCBI Taxonomy" id="90262"/>
    <lineage>
        <taxon>Eukaryota</taxon>
        <taxon>Fungi</taxon>
        <taxon>Fungi incertae sedis</taxon>
        <taxon>Mucoromycota</taxon>
        <taxon>Mucoromycotina</taxon>
        <taxon>Mucoromycetes</taxon>
        <taxon>Mucorales</taxon>
        <taxon>Cunninghamellaceae</taxon>
        <taxon>Absidia</taxon>
    </lineage>
</organism>
<dbReference type="InterPro" id="IPR011992">
    <property type="entry name" value="EF-hand-dom_pair"/>
</dbReference>
<dbReference type="GO" id="GO:0019900">
    <property type="term" value="F:kinase binding"/>
    <property type="evidence" value="ECO:0007669"/>
    <property type="project" value="InterPro"/>
</dbReference>
<dbReference type="Pfam" id="PF13499">
    <property type="entry name" value="EF-hand_7"/>
    <property type="match status" value="1"/>
</dbReference>
<feature type="compositionally biased region" description="Low complexity" evidence="3">
    <location>
        <begin position="218"/>
        <end position="237"/>
    </location>
</feature>
<dbReference type="InterPro" id="IPR002048">
    <property type="entry name" value="EF_hand_dom"/>
</dbReference>
<evidence type="ECO:0000259" key="4">
    <source>
        <dbReference type="PROSITE" id="PS50222"/>
    </source>
</evidence>
<keyword evidence="6" id="KW-1185">Reference proteome</keyword>
<protein>
    <recommendedName>
        <fullName evidence="4">EF-hand domain-containing protein</fullName>
    </recommendedName>
</protein>
<dbReference type="PRINTS" id="PR00450">
    <property type="entry name" value="RECOVERIN"/>
</dbReference>
<dbReference type="PANTHER" id="PTHR23056">
    <property type="entry name" value="CALCINEURIN B"/>
    <property type="match status" value="1"/>
</dbReference>
<dbReference type="CDD" id="cd00051">
    <property type="entry name" value="EFh"/>
    <property type="match status" value="1"/>
</dbReference>
<feature type="compositionally biased region" description="Low complexity" evidence="3">
    <location>
        <begin position="252"/>
        <end position="269"/>
    </location>
</feature>
<feature type="compositionally biased region" description="Low complexity" evidence="3">
    <location>
        <begin position="194"/>
        <end position="211"/>
    </location>
</feature>
<feature type="region of interest" description="Disordered" evidence="3">
    <location>
        <begin position="318"/>
        <end position="367"/>
    </location>
</feature>
<evidence type="ECO:0000256" key="2">
    <source>
        <dbReference type="ARBA" id="ARBA00022837"/>
    </source>
</evidence>
<sequence length="367" mass="40328">MGQTKSKENRLLSQKTHFSKKEINHLRQNVQTSSPNHTNQNGITEDVFKETVKKYVPSVSSHDDVFLKRLYAAFADDDTKSIDFEQFVDGLSVFMKGTPEEKLELSFKLYDVKHVGYLTRPDLERVMIQLSQAASEDDQTNEIKSMVGRMFDDLDVDGDGRLTFEEYKLSVMKEPLVVDFLEQFLAEHNISQHPRIPSRPSSVSSYRSGRSVTHPHSKLSLSGLPPSSSPIHSSSRLSVRVSQAELLDYGHHSLSSHSPTSLSTPGSPTASVNLRNNHSGTYSNHNASPSIGPRSPHHLSRPTSMTSLDAAVSNMELNNTDESNHSTAIKSAPTNKGIISSATTAKSTKNNGEPNAPSTVAAENTPS</sequence>
<dbReference type="AlphaFoldDB" id="A0A1X2I3P8"/>
<dbReference type="EMBL" id="MCGE01000030">
    <property type="protein sequence ID" value="ORZ08680.1"/>
    <property type="molecule type" value="Genomic_DNA"/>
</dbReference>
<reference evidence="5 6" key="1">
    <citation type="submission" date="2016-07" db="EMBL/GenBank/DDBJ databases">
        <title>Pervasive Adenine N6-methylation of Active Genes in Fungi.</title>
        <authorList>
            <consortium name="DOE Joint Genome Institute"/>
            <person name="Mondo S.J."/>
            <person name="Dannebaum R.O."/>
            <person name="Kuo R.C."/>
            <person name="Labutti K."/>
            <person name="Haridas S."/>
            <person name="Kuo A."/>
            <person name="Salamov A."/>
            <person name="Ahrendt S.R."/>
            <person name="Lipzen A."/>
            <person name="Sullivan W."/>
            <person name="Andreopoulos W.B."/>
            <person name="Clum A."/>
            <person name="Lindquist E."/>
            <person name="Daum C."/>
            <person name="Ramamoorthy G.K."/>
            <person name="Gryganskyi A."/>
            <person name="Culley D."/>
            <person name="Magnuson J.K."/>
            <person name="James T.Y."/>
            <person name="O'Malley M.A."/>
            <person name="Stajich J.E."/>
            <person name="Spatafora J.W."/>
            <person name="Visel A."/>
            <person name="Grigoriev I.V."/>
        </authorList>
    </citation>
    <scope>NUCLEOTIDE SEQUENCE [LARGE SCALE GENOMIC DNA]</scope>
    <source>
        <strain evidence="5 6">NRRL 1336</strain>
    </source>
</reference>
<dbReference type="STRING" id="90262.A0A1X2I3P8"/>
<dbReference type="OrthoDB" id="191686at2759"/>
<comment type="caution">
    <text evidence="5">The sequence shown here is derived from an EMBL/GenBank/DDBJ whole genome shotgun (WGS) entry which is preliminary data.</text>
</comment>
<gene>
    <name evidence="5" type="ORF">BCR42DRAFT_424684</name>
</gene>
<feature type="region of interest" description="Disordered" evidence="3">
    <location>
        <begin position="192"/>
        <end position="237"/>
    </location>
</feature>
<name>A0A1X2I3P8_9FUNG</name>
<keyword evidence="1" id="KW-0677">Repeat</keyword>
<feature type="domain" description="EF-hand" evidence="4">
    <location>
        <begin position="98"/>
        <end position="133"/>
    </location>
</feature>
<keyword evidence="2" id="KW-0106">Calcium</keyword>
<dbReference type="PROSITE" id="PS00018">
    <property type="entry name" value="EF_HAND_1"/>
    <property type="match status" value="1"/>
</dbReference>